<feature type="compositionally biased region" description="Polar residues" evidence="1">
    <location>
        <begin position="112"/>
        <end position="126"/>
    </location>
</feature>
<evidence type="ECO:0000256" key="1">
    <source>
        <dbReference type="SAM" id="MobiDB-lite"/>
    </source>
</evidence>
<dbReference type="AlphaFoldDB" id="A0A369JKB0"/>
<dbReference type="SUPFAM" id="SSF57903">
    <property type="entry name" value="FYVE/PHD zinc finger"/>
    <property type="match status" value="1"/>
</dbReference>
<evidence type="ECO:0000313" key="3">
    <source>
        <dbReference type="Proteomes" id="UP000076154"/>
    </source>
</evidence>
<dbReference type="InParanoid" id="A0A369JKB0"/>
<proteinExistence type="predicted"/>
<dbReference type="STRING" id="39966.A0A369JKB0"/>
<reference evidence="2" key="1">
    <citation type="submission" date="2018-04" db="EMBL/GenBank/DDBJ databases">
        <title>Whole genome sequencing of Hypsizygus marmoreus.</title>
        <authorList>
            <person name="Choi I.-G."/>
            <person name="Min B."/>
            <person name="Kim J.-G."/>
            <person name="Kim S."/>
            <person name="Oh Y.-L."/>
            <person name="Kong W.-S."/>
            <person name="Park H."/>
            <person name="Jeong J."/>
            <person name="Song E.-S."/>
        </authorList>
    </citation>
    <scope>NUCLEOTIDE SEQUENCE [LARGE SCALE GENOMIC DNA]</scope>
    <source>
        <strain evidence="2">51987-8</strain>
    </source>
</reference>
<feature type="compositionally biased region" description="Basic residues" evidence="1">
    <location>
        <begin position="1"/>
        <end position="12"/>
    </location>
</feature>
<gene>
    <name evidence="2" type="ORF">Hypma_011092</name>
</gene>
<dbReference type="EMBL" id="LUEZ02000053">
    <property type="protein sequence ID" value="RDB21762.1"/>
    <property type="molecule type" value="Genomic_DNA"/>
</dbReference>
<name>A0A369JKB0_HYPMA</name>
<evidence type="ECO:0000313" key="2">
    <source>
        <dbReference type="EMBL" id="RDB21762.1"/>
    </source>
</evidence>
<dbReference type="Proteomes" id="UP000076154">
    <property type="component" value="Unassembled WGS sequence"/>
</dbReference>
<comment type="caution">
    <text evidence="2">The sequence shown here is derived from an EMBL/GenBank/DDBJ whole genome shotgun (WGS) entry which is preliminary data.</text>
</comment>
<sequence length="186" mass="19799">MGAMRPQKRRRIASSDLPSSSPGSHPPPSPKSVAVTTASPICVSCHRALNIAQGYLIICARCASPTCAVCSRTCTACPTSMPPTPYLTRSPTPFLTPPPSPRRSALSLQSANTIHSDSQRGTSVATVNPDKRRKATDEVNQESGDAWEQALGEFDLTPGCGRIVCRNCCTEHVESNSTTCLDCLAR</sequence>
<dbReference type="InterPro" id="IPR011011">
    <property type="entry name" value="Znf_FYVE_PHD"/>
</dbReference>
<accession>A0A369JKB0</accession>
<feature type="region of interest" description="Disordered" evidence="1">
    <location>
        <begin position="111"/>
        <end position="134"/>
    </location>
</feature>
<feature type="region of interest" description="Disordered" evidence="1">
    <location>
        <begin position="1"/>
        <end position="33"/>
    </location>
</feature>
<organism evidence="2 3">
    <name type="scientific">Hypsizygus marmoreus</name>
    <name type="common">White beech mushroom</name>
    <name type="synonym">Agaricus marmoreus</name>
    <dbReference type="NCBI Taxonomy" id="39966"/>
    <lineage>
        <taxon>Eukaryota</taxon>
        <taxon>Fungi</taxon>
        <taxon>Dikarya</taxon>
        <taxon>Basidiomycota</taxon>
        <taxon>Agaricomycotina</taxon>
        <taxon>Agaricomycetes</taxon>
        <taxon>Agaricomycetidae</taxon>
        <taxon>Agaricales</taxon>
        <taxon>Tricholomatineae</taxon>
        <taxon>Lyophyllaceae</taxon>
        <taxon>Hypsizygus</taxon>
    </lineage>
</organism>
<dbReference type="OrthoDB" id="3240925at2759"/>
<feature type="compositionally biased region" description="Low complexity" evidence="1">
    <location>
        <begin position="14"/>
        <end position="23"/>
    </location>
</feature>
<protein>
    <submittedName>
        <fullName evidence="2">Uncharacterized protein</fullName>
    </submittedName>
</protein>
<keyword evidence="3" id="KW-1185">Reference proteome</keyword>